<accession>T0YYK2</accession>
<protein>
    <submittedName>
        <fullName evidence="1">Integrase, catalytic region</fullName>
    </submittedName>
</protein>
<dbReference type="SUPFAM" id="SSF53098">
    <property type="entry name" value="Ribonuclease H-like"/>
    <property type="match status" value="1"/>
</dbReference>
<reference evidence="1" key="2">
    <citation type="journal article" date="2014" name="ISME J.">
        <title>Microbial stratification in low pH oxic and suboxic macroscopic growths along an acid mine drainage.</title>
        <authorList>
            <person name="Mendez-Garcia C."/>
            <person name="Mesa V."/>
            <person name="Sprenger R.R."/>
            <person name="Richter M."/>
            <person name="Diez M.S."/>
            <person name="Solano J."/>
            <person name="Bargiela R."/>
            <person name="Golyshina O.V."/>
            <person name="Manteca A."/>
            <person name="Ramos J.L."/>
            <person name="Gallego J.R."/>
            <person name="Llorente I."/>
            <person name="Martins Dos Santos V.A."/>
            <person name="Jensen O.N."/>
            <person name="Pelaez A.I."/>
            <person name="Sanchez J."/>
            <person name="Ferrer M."/>
        </authorList>
    </citation>
    <scope>NUCLEOTIDE SEQUENCE</scope>
</reference>
<gene>
    <name evidence="1" type="ORF">B2A_10934</name>
</gene>
<feature type="non-terminal residue" evidence="1">
    <location>
        <position position="1"/>
    </location>
</feature>
<proteinExistence type="predicted"/>
<sequence length="102" mass="11830">AKYRPNFPGSFGNLEEAQVWALAFVRGYNHEHKHRNLKFVSPAERHAGVDRAIFQPRIAVYEKAQARNPERWSRNTRNWSLPDEVWLNRPAAEPAHIQSEAA</sequence>
<comment type="caution">
    <text evidence="1">The sequence shown here is derived from an EMBL/GenBank/DDBJ whole genome shotgun (WGS) entry which is preliminary data.</text>
</comment>
<evidence type="ECO:0000313" key="1">
    <source>
        <dbReference type="EMBL" id="EQD40726.1"/>
    </source>
</evidence>
<reference evidence="1" key="1">
    <citation type="submission" date="2013-08" db="EMBL/GenBank/DDBJ databases">
        <authorList>
            <person name="Mendez C."/>
            <person name="Richter M."/>
            <person name="Ferrer M."/>
            <person name="Sanchez J."/>
        </authorList>
    </citation>
    <scope>NUCLEOTIDE SEQUENCE</scope>
</reference>
<dbReference type="EMBL" id="AUZZ01007876">
    <property type="protein sequence ID" value="EQD40726.1"/>
    <property type="molecule type" value="Genomic_DNA"/>
</dbReference>
<dbReference type="InterPro" id="IPR012337">
    <property type="entry name" value="RNaseH-like_sf"/>
</dbReference>
<organism evidence="1">
    <name type="scientific">mine drainage metagenome</name>
    <dbReference type="NCBI Taxonomy" id="410659"/>
    <lineage>
        <taxon>unclassified sequences</taxon>
        <taxon>metagenomes</taxon>
        <taxon>ecological metagenomes</taxon>
    </lineage>
</organism>
<dbReference type="AlphaFoldDB" id="T0YYK2"/>
<name>T0YYK2_9ZZZZ</name>